<name>A0A1Y6LFX6_ZYMTR</name>
<dbReference type="SUPFAM" id="SSF56425">
    <property type="entry name" value="Succinate dehydrogenase/fumarate reductase flavoprotein, catalytic domain"/>
    <property type="match status" value="1"/>
</dbReference>
<dbReference type="Pfam" id="PF03031">
    <property type="entry name" value="NIF"/>
    <property type="match status" value="1"/>
</dbReference>
<dbReference type="GO" id="GO:1904262">
    <property type="term" value="P:negative regulation of TORC1 signaling"/>
    <property type="evidence" value="ECO:0007669"/>
    <property type="project" value="UniProtKB-ARBA"/>
</dbReference>
<feature type="domain" description="FCP1 homology" evidence="7">
    <location>
        <begin position="1325"/>
        <end position="1483"/>
    </location>
</feature>
<dbReference type="InterPro" id="IPR050315">
    <property type="entry name" value="FAD-oxidoreductase_2"/>
</dbReference>
<dbReference type="SMART" id="SM00577">
    <property type="entry name" value="CPDc"/>
    <property type="match status" value="1"/>
</dbReference>
<dbReference type="InterPro" id="IPR027477">
    <property type="entry name" value="Succ_DH/fumarate_Rdtase_cat_sf"/>
</dbReference>
<dbReference type="InterPro" id="IPR003953">
    <property type="entry name" value="FAD-dep_OxRdtase_2_FAD-bd"/>
</dbReference>
<reference evidence="8 9" key="1">
    <citation type="submission" date="2016-10" db="EMBL/GenBank/DDBJ databases">
        <authorList>
            <person name="Varghese N."/>
        </authorList>
    </citation>
    <scope>NUCLEOTIDE SEQUENCE [LARGE SCALE GENOMIC DNA]</scope>
</reference>
<feature type="compositionally biased region" description="Polar residues" evidence="5">
    <location>
        <begin position="1269"/>
        <end position="1279"/>
    </location>
</feature>
<evidence type="ECO:0000256" key="6">
    <source>
        <dbReference type="SAM" id="Phobius"/>
    </source>
</evidence>
<dbReference type="Gene3D" id="3.40.50.1000">
    <property type="entry name" value="HAD superfamily/HAD-like"/>
    <property type="match status" value="1"/>
</dbReference>
<dbReference type="GO" id="GO:0045944">
    <property type="term" value="P:positive regulation of transcription by RNA polymerase II"/>
    <property type="evidence" value="ECO:0007669"/>
    <property type="project" value="UniProtKB-ARBA"/>
</dbReference>
<feature type="compositionally biased region" description="Basic and acidic residues" evidence="5">
    <location>
        <begin position="1147"/>
        <end position="1156"/>
    </location>
</feature>
<dbReference type="NCBIfam" id="NF006130">
    <property type="entry name" value="PRK08274.1"/>
    <property type="match status" value="1"/>
</dbReference>
<sequence length="1499" mass="161109">MSSKSSSSDTTTLLSQPWDILIIGTGAAALISALSALTSTTPPPRVLLLDKAPQTWAGGNGYFTAAAYRTRHNGLVDLLPLVSNVPSELAEKVDLPPYTADQFHEDLQRVTDGRSSAELGKVLVDESLELVKWLKKLDAVEWWLSFRRQAYEVDGRWTFWGGLCLTVPEGGKGLIRGLLKAVEERGGVICYEVDVKDVVVAEEGGVSGVNVDFEGQMRKVEARSVIMCAGGFEANAELRKKWMGQGWELAHTRGTPYNTGDMLTAAIGLGAKTVGDFSSSGCHSVAWDADSPKTGGDREKTNEFTKSGYPLGVMVNREGKRFVDEGIDLRNYTYAKFGRAILEQPGGIAYQIWDADGQGWLRQEEYRDEIVRKIRAESIGELAQKMAADENGLTNVEECVKTMTEYNEAVAAHRFENPNVHLNPAVKDGLSTQSSRKSLTLAKSNWAMPIVKPPFLAVKVTSGITFTFGGLAIEPDTSLVLREDASPIEGLYCAGEMVGGLFYGNYPGGSGLTAGGVFGRRAGREAALPTARPARKAPKCHAATPAAPQTALFDNILGGSDTIANLDTPIFSLGEISGALCSIENTFCCPVNHGSPKRQKATINSLTMIISHMQPNMAQRDGRYNIETRVRKCLDIVERNSVTGGPSRNPACPKNVKTSHVQAKASKLSTPTTTDKAKVSKLCNCKRCSTAKQTKAPKASTILPATQSKTAKACNCNLCTTARQAKGSKATSKPTKSTATQPKNSKPCNCEKCTKANQAVLPKASTKPIAPPPEVSKTCSCNLYTTARQAKVSKTSMASAATQAQVAKPCQCKLCTKDDQPKTGPDLICDLHRVDFTIPLLLSFIAIDPAARHTSLLCRRSSVFSVRAQQLHLPVTATTRWPSARICTAASTCDYNRINICIPIQLNSLPHLVTRSESLCDHTTASKPAFILEGYTIHAAIARASSMSQAAVQPTQAGQGQDSSASPQSIPNATLPIATDTQPQGSAATLGVTPAQPGSSTLSGDTANERSDSIGRQSKRSLTRKRDPSTGSKRRGVMGSSSGEKAAKPSPGLTADSTEQPKAKKKGGLFAFLNCCGPSDDGHDLDSAQPVKQGGKVQPTRAQQPAHNASTQQNVATTENSVEGSKEVMDEKSAQPLNANGPGLETKSSEVEKQAHGDGAVEQPVVSQPATTLPREDPEASRNSNQAIGGIAPIVTSGPSLLAPGDNSAGPPITVQAPTPVASNVEPPPEIDPTSDRTSKQIERDEDIEMNDKVPMTEEEAKEIEKGVTRQNEASQSYVAPTILPPPPPMQSQNAHDGANQSHDTSPGSTQDPSQRWLLPAMRPEHQGRKCLVLDLDETLVHSSFKILHQADFTIPVEIEGQYHNVYVIKRPGVDTFLKRVGELYEVVVFTASVSKYGDPLLDQLDIHNVVHHRLFRESCYNHQGNYVKDLSQIGRELKETIIIDNSPTSYIFHPQHAVPISSWFSDAHDNELIDLMPVLEDLAGSQVQDVSMVLDVAM</sequence>
<feature type="compositionally biased region" description="Basic and acidic residues" evidence="5">
    <location>
        <begin position="1234"/>
        <end position="1243"/>
    </location>
</feature>
<dbReference type="InterPro" id="IPR011948">
    <property type="entry name" value="Dullard_phosphatase"/>
</dbReference>
<dbReference type="Pfam" id="PF00890">
    <property type="entry name" value="FAD_binding_2"/>
    <property type="match status" value="1"/>
</dbReference>
<evidence type="ECO:0000256" key="3">
    <source>
        <dbReference type="ARBA" id="ARBA00022827"/>
    </source>
</evidence>
<feature type="compositionally biased region" description="Basic and acidic residues" evidence="5">
    <location>
        <begin position="1124"/>
        <end position="1133"/>
    </location>
</feature>
<dbReference type="SUPFAM" id="SSF51905">
    <property type="entry name" value="FAD/NAD(P)-binding domain"/>
    <property type="match status" value="1"/>
</dbReference>
<dbReference type="GO" id="GO:0016491">
    <property type="term" value="F:oxidoreductase activity"/>
    <property type="evidence" value="ECO:0007669"/>
    <property type="project" value="UniProtKB-KW"/>
</dbReference>
<evidence type="ECO:0000256" key="5">
    <source>
        <dbReference type="SAM" id="MobiDB-lite"/>
    </source>
</evidence>
<keyword evidence="3" id="KW-0274">FAD</keyword>
<dbReference type="Proteomes" id="UP000215453">
    <property type="component" value="Chromosome 3"/>
</dbReference>
<proteinExistence type="predicted"/>
<dbReference type="Gene3D" id="3.50.50.60">
    <property type="entry name" value="FAD/NAD(P)-binding domain"/>
    <property type="match status" value="1"/>
</dbReference>
<dbReference type="GO" id="GO:0009651">
    <property type="term" value="P:response to salt stress"/>
    <property type="evidence" value="ECO:0007669"/>
    <property type="project" value="UniProtKB-ARBA"/>
</dbReference>
<accession>A0A1Y6LFX6</accession>
<dbReference type="PANTHER" id="PTHR43400">
    <property type="entry name" value="FUMARATE REDUCTASE"/>
    <property type="match status" value="1"/>
</dbReference>
<dbReference type="EMBL" id="LT882678">
    <property type="protein sequence ID" value="SMY22268.1"/>
    <property type="molecule type" value="Genomic_DNA"/>
</dbReference>
<keyword evidence="2" id="KW-0285">Flavoprotein</keyword>
<feature type="transmembrane region" description="Helical" evidence="6">
    <location>
        <begin position="20"/>
        <end position="38"/>
    </location>
</feature>
<comment type="cofactor">
    <cofactor evidence="1">
        <name>FAD</name>
        <dbReference type="ChEBI" id="CHEBI:57692"/>
    </cofactor>
</comment>
<dbReference type="NCBIfam" id="TIGR02251">
    <property type="entry name" value="HIF-SF_euk"/>
    <property type="match status" value="1"/>
</dbReference>
<evidence type="ECO:0000313" key="9">
    <source>
        <dbReference type="Proteomes" id="UP000215453"/>
    </source>
</evidence>
<keyword evidence="6" id="KW-1133">Transmembrane helix</keyword>
<dbReference type="GO" id="GO:0016791">
    <property type="term" value="F:phosphatase activity"/>
    <property type="evidence" value="ECO:0007669"/>
    <property type="project" value="InterPro"/>
</dbReference>
<keyword evidence="6" id="KW-0812">Transmembrane</keyword>
<feature type="compositionally biased region" description="Polar residues" evidence="5">
    <location>
        <begin position="1291"/>
        <end position="1314"/>
    </location>
</feature>
<feature type="compositionally biased region" description="Polar residues" evidence="5">
    <location>
        <begin position="996"/>
        <end position="1006"/>
    </location>
</feature>
<evidence type="ECO:0000313" key="8">
    <source>
        <dbReference type="EMBL" id="SMY22268.1"/>
    </source>
</evidence>
<evidence type="ECO:0000256" key="2">
    <source>
        <dbReference type="ARBA" id="ARBA00022630"/>
    </source>
</evidence>
<evidence type="ECO:0000259" key="7">
    <source>
        <dbReference type="PROSITE" id="PS50969"/>
    </source>
</evidence>
<feature type="compositionally biased region" description="Polar residues" evidence="5">
    <location>
        <begin position="951"/>
        <end position="972"/>
    </location>
</feature>
<feature type="compositionally biased region" description="Polar residues" evidence="5">
    <location>
        <begin position="656"/>
        <end position="670"/>
    </location>
</feature>
<dbReference type="PANTHER" id="PTHR43400:SF7">
    <property type="entry name" value="FAD-DEPENDENT OXIDOREDUCTASE 2 FAD BINDING DOMAIN-CONTAINING PROTEIN"/>
    <property type="match status" value="1"/>
</dbReference>
<organism evidence="8 9">
    <name type="scientific">Zymoseptoria tritici ST99CH_1A5</name>
    <dbReference type="NCBI Taxonomy" id="1276529"/>
    <lineage>
        <taxon>Eukaryota</taxon>
        <taxon>Fungi</taxon>
        <taxon>Dikarya</taxon>
        <taxon>Ascomycota</taxon>
        <taxon>Pezizomycotina</taxon>
        <taxon>Dothideomycetes</taxon>
        <taxon>Dothideomycetidae</taxon>
        <taxon>Mycosphaerellales</taxon>
        <taxon>Mycosphaerellaceae</taxon>
        <taxon>Zymoseptoria</taxon>
    </lineage>
</organism>
<dbReference type="PROSITE" id="PS50969">
    <property type="entry name" value="FCP1"/>
    <property type="match status" value="1"/>
</dbReference>
<evidence type="ECO:0000256" key="1">
    <source>
        <dbReference type="ARBA" id="ARBA00001974"/>
    </source>
</evidence>
<dbReference type="InterPro" id="IPR004274">
    <property type="entry name" value="FCP1_dom"/>
</dbReference>
<dbReference type="InterPro" id="IPR023214">
    <property type="entry name" value="HAD_sf"/>
</dbReference>
<protein>
    <recommendedName>
        <fullName evidence="7">FCP1 homology domain-containing protein</fullName>
    </recommendedName>
</protein>
<dbReference type="Gene3D" id="3.90.700.10">
    <property type="entry name" value="Succinate dehydrogenase/fumarate reductase flavoprotein, catalytic domain"/>
    <property type="match status" value="1"/>
</dbReference>
<feature type="region of interest" description="Disordered" evidence="5">
    <location>
        <begin position="644"/>
        <end position="670"/>
    </location>
</feature>
<dbReference type="InterPro" id="IPR036412">
    <property type="entry name" value="HAD-like_sf"/>
</dbReference>
<keyword evidence="4" id="KW-0560">Oxidoreductase</keyword>
<dbReference type="InterPro" id="IPR036188">
    <property type="entry name" value="FAD/NAD-bd_sf"/>
</dbReference>
<keyword evidence="6" id="KW-0472">Membrane</keyword>
<feature type="region of interest" description="Disordered" evidence="5">
    <location>
        <begin position="1081"/>
        <end position="1315"/>
    </location>
</feature>
<dbReference type="FunFam" id="3.40.50.1000:FF:000043">
    <property type="entry name" value="General stress response phosphoprotein phosphatase Psr1/2"/>
    <property type="match status" value="1"/>
</dbReference>
<evidence type="ECO:0000256" key="4">
    <source>
        <dbReference type="ARBA" id="ARBA00023002"/>
    </source>
</evidence>
<gene>
    <name evidence="8" type="ORF">ZT1A5_G3707</name>
</gene>
<feature type="region of interest" description="Disordered" evidence="5">
    <location>
        <begin position="951"/>
        <end position="1062"/>
    </location>
</feature>
<dbReference type="CDD" id="cd07521">
    <property type="entry name" value="HAD_FCP1-like"/>
    <property type="match status" value="1"/>
</dbReference>
<dbReference type="GO" id="GO:0034198">
    <property type="term" value="P:cellular response to amino acid starvation"/>
    <property type="evidence" value="ECO:0007669"/>
    <property type="project" value="UniProtKB-ARBA"/>
</dbReference>
<dbReference type="SUPFAM" id="SSF56784">
    <property type="entry name" value="HAD-like"/>
    <property type="match status" value="1"/>
</dbReference>
<feature type="compositionally biased region" description="Polar residues" evidence="5">
    <location>
        <begin position="1100"/>
        <end position="1123"/>
    </location>
</feature>